<name>A0AA47NUD9_MERPO</name>
<dbReference type="PROSITE" id="PS50808">
    <property type="entry name" value="ZF_BED"/>
    <property type="match status" value="1"/>
</dbReference>
<evidence type="ECO:0000313" key="13">
    <source>
        <dbReference type="Proteomes" id="UP001174136"/>
    </source>
</evidence>
<feature type="region of interest" description="Disordered" evidence="10">
    <location>
        <begin position="460"/>
        <end position="480"/>
    </location>
</feature>
<dbReference type="InterPro" id="IPR052035">
    <property type="entry name" value="ZnF_BED_domain_contain"/>
</dbReference>
<evidence type="ECO:0000256" key="5">
    <source>
        <dbReference type="ARBA" id="ARBA00023015"/>
    </source>
</evidence>
<keyword evidence="5" id="KW-0805">Transcription regulation</keyword>
<organism evidence="12 13">
    <name type="scientific">Merluccius polli</name>
    <name type="common">Benguela hake</name>
    <name type="synonym">Merluccius cadenati</name>
    <dbReference type="NCBI Taxonomy" id="89951"/>
    <lineage>
        <taxon>Eukaryota</taxon>
        <taxon>Metazoa</taxon>
        <taxon>Chordata</taxon>
        <taxon>Craniata</taxon>
        <taxon>Vertebrata</taxon>
        <taxon>Euteleostomi</taxon>
        <taxon>Actinopterygii</taxon>
        <taxon>Neopterygii</taxon>
        <taxon>Teleostei</taxon>
        <taxon>Neoteleostei</taxon>
        <taxon>Acanthomorphata</taxon>
        <taxon>Zeiogadaria</taxon>
        <taxon>Gadariae</taxon>
        <taxon>Gadiformes</taxon>
        <taxon>Gadoidei</taxon>
        <taxon>Merlucciidae</taxon>
        <taxon>Merluccius</taxon>
    </lineage>
</organism>
<dbReference type="GO" id="GO:0005634">
    <property type="term" value="C:nucleus"/>
    <property type="evidence" value="ECO:0007669"/>
    <property type="project" value="UniProtKB-SubCell"/>
</dbReference>
<dbReference type="InterPro" id="IPR036236">
    <property type="entry name" value="Znf_C2H2_sf"/>
</dbReference>
<dbReference type="SUPFAM" id="SSF57667">
    <property type="entry name" value="beta-beta-alpha zinc fingers"/>
    <property type="match status" value="1"/>
</dbReference>
<keyword evidence="3 9" id="KW-0863">Zinc-finger</keyword>
<comment type="subcellular location">
    <subcellularLocation>
        <location evidence="1">Nucleus</location>
    </subcellularLocation>
</comment>
<evidence type="ECO:0000256" key="8">
    <source>
        <dbReference type="ARBA" id="ARBA00023242"/>
    </source>
</evidence>
<evidence type="ECO:0000256" key="1">
    <source>
        <dbReference type="ARBA" id="ARBA00004123"/>
    </source>
</evidence>
<dbReference type="GO" id="GO:0003677">
    <property type="term" value="F:DNA binding"/>
    <property type="evidence" value="ECO:0007669"/>
    <property type="project" value="UniProtKB-KW"/>
</dbReference>
<dbReference type="Pfam" id="PF05699">
    <property type="entry name" value="Dimer_Tnp_hAT"/>
    <property type="match status" value="1"/>
</dbReference>
<dbReference type="InterPro" id="IPR012337">
    <property type="entry name" value="RNaseH-like_sf"/>
</dbReference>
<dbReference type="PANTHER" id="PTHR46481:SF10">
    <property type="entry name" value="ZINC FINGER BED DOMAIN-CONTAINING PROTEIN 39"/>
    <property type="match status" value="1"/>
</dbReference>
<accession>A0AA47NUD9</accession>
<keyword evidence="6" id="KW-0238">DNA-binding</keyword>
<dbReference type="SUPFAM" id="SSF53098">
    <property type="entry name" value="Ribonuclease H-like"/>
    <property type="match status" value="1"/>
</dbReference>
<dbReference type="PANTHER" id="PTHR46481">
    <property type="entry name" value="ZINC FINGER BED DOMAIN-CONTAINING PROTEIN 4"/>
    <property type="match status" value="1"/>
</dbReference>
<dbReference type="EMBL" id="JAOPHQ010004561">
    <property type="protein sequence ID" value="KAK0138931.1"/>
    <property type="molecule type" value="Genomic_DNA"/>
</dbReference>
<evidence type="ECO:0000256" key="4">
    <source>
        <dbReference type="ARBA" id="ARBA00022833"/>
    </source>
</evidence>
<dbReference type="GO" id="GO:0009791">
    <property type="term" value="P:post-embryonic development"/>
    <property type="evidence" value="ECO:0007669"/>
    <property type="project" value="UniProtKB-ARBA"/>
</dbReference>
<protein>
    <submittedName>
        <fullName evidence="12">Zinc finger BED domain-containing protein 4</fullName>
    </submittedName>
</protein>
<keyword evidence="4" id="KW-0862">Zinc</keyword>
<keyword evidence="7" id="KW-0804">Transcription</keyword>
<proteinExistence type="predicted"/>
<feature type="region of interest" description="Disordered" evidence="10">
    <location>
        <begin position="60"/>
        <end position="84"/>
    </location>
</feature>
<dbReference type="InterPro" id="IPR008906">
    <property type="entry name" value="HATC_C_dom"/>
</dbReference>
<dbReference type="GO" id="GO:0008270">
    <property type="term" value="F:zinc ion binding"/>
    <property type="evidence" value="ECO:0007669"/>
    <property type="project" value="UniProtKB-KW"/>
</dbReference>
<evidence type="ECO:0000313" key="12">
    <source>
        <dbReference type="EMBL" id="KAK0138931.1"/>
    </source>
</evidence>
<dbReference type="Proteomes" id="UP001174136">
    <property type="component" value="Unassembled WGS sequence"/>
</dbReference>
<keyword evidence="8" id="KW-0539">Nucleus</keyword>
<evidence type="ECO:0000256" key="6">
    <source>
        <dbReference type="ARBA" id="ARBA00023125"/>
    </source>
</evidence>
<sequence length="593" mass="66716">MSSSPVWNFFKVSDKDVKLAICNVCLVEIPRGGSHIRHFNTTNMIRHLRTRHTTEYAEYERLSKPTPTPPSLNQPTVSETFKRREPYSRDSKRWKDVTLKVMEFVCQQPLSVVENKGFRRLVTCLDPKYDPPGRKYLTDVCLPALYQTVNTHIDKLLKDSVHMSFTSDIWSADACPMSLLSLTGHFIDSDFQRHNIVLHCQDFTGTHTAEALVNAFNGMFQTWGIQREKIHAILTDNAKNMQKAMRDAGFPGLSCMAHTLQLAVHEGILSQRSISDITASGRCIVGHFKHSPLAYTRLENVQKTLGQPIKKLHQDVSTRWNKQKLALAAYAAEHELPCTFTIHQWKLIENMISILAPFEELTQQISSSTASAADVIPCVRALTRLLEKTVESDHGVKTSKAVLLEAVKKRFADIDTQKLYAIATMLDPRYKDRYFPEALKPTVHDMFRDVLAAHGCTQLPSTSSVEVPGSSRSTDKSPPACSLQAMFDELVEEDAGQTDEEVMIVSQVNQYLAEPVMPCSGQPLAYWQANKGRFPTLAQAARAYLCSPCTSVDSERLFSTAANVIDDKRNRLTSKNAEMLIVIKRNLPLMIDT</sequence>
<dbReference type="GO" id="GO:0046983">
    <property type="term" value="F:protein dimerization activity"/>
    <property type="evidence" value="ECO:0007669"/>
    <property type="project" value="InterPro"/>
</dbReference>
<dbReference type="SMART" id="SM00614">
    <property type="entry name" value="ZnF_BED"/>
    <property type="match status" value="1"/>
</dbReference>
<evidence type="ECO:0000256" key="2">
    <source>
        <dbReference type="ARBA" id="ARBA00022723"/>
    </source>
</evidence>
<evidence type="ECO:0000256" key="7">
    <source>
        <dbReference type="ARBA" id="ARBA00023163"/>
    </source>
</evidence>
<dbReference type="SUPFAM" id="SSF140996">
    <property type="entry name" value="Hermes dimerisation domain"/>
    <property type="match status" value="1"/>
</dbReference>
<evidence type="ECO:0000256" key="9">
    <source>
        <dbReference type="PROSITE-ProRule" id="PRU00027"/>
    </source>
</evidence>
<evidence type="ECO:0000259" key="11">
    <source>
        <dbReference type="PROSITE" id="PS50808"/>
    </source>
</evidence>
<dbReference type="InterPro" id="IPR003656">
    <property type="entry name" value="Znf_BED"/>
</dbReference>
<evidence type="ECO:0000256" key="3">
    <source>
        <dbReference type="ARBA" id="ARBA00022771"/>
    </source>
</evidence>
<dbReference type="Pfam" id="PF02892">
    <property type="entry name" value="zf-BED"/>
    <property type="match status" value="1"/>
</dbReference>
<feature type="domain" description="BED-type" evidence="11">
    <location>
        <begin position="1"/>
        <end position="59"/>
    </location>
</feature>
<keyword evidence="2" id="KW-0479">Metal-binding</keyword>
<keyword evidence="13" id="KW-1185">Reference proteome</keyword>
<dbReference type="AlphaFoldDB" id="A0AA47NUD9"/>
<comment type="caution">
    <text evidence="12">The sequence shown here is derived from an EMBL/GenBank/DDBJ whole genome shotgun (WGS) entry which is preliminary data.</text>
</comment>
<reference evidence="12" key="1">
    <citation type="journal article" date="2023" name="Front. Mar. Sci.">
        <title>A new Merluccius polli reference genome to investigate the effects of global change in West African waters.</title>
        <authorList>
            <person name="Mateo J.L."/>
            <person name="Blanco-Fernandez C."/>
            <person name="Garcia-Vazquez E."/>
            <person name="Machado-Schiaffino G."/>
        </authorList>
    </citation>
    <scope>NUCLEOTIDE SEQUENCE</scope>
    <source>
        <strain evidence="12">C29</strain>
        <tissue evidence="12">Fin</tissue>
    </source>
</reference>
<gene>
    <name evidence="12" type="primary">ZBED4_26</name>
    <name evidence="12" type="ORF">N1851_024519</name>
</gene>
<evidence type="ECO:0000256" key="10">
    <source>
        <dbReference type="SAM" id="MobiDB-lite"/>
    </source>
</evidence>